<reference evidence="2" key="1">
    <citation type="submission" date="2020-06" db="EMBL/GenBank/DDBJ databases">
        <title>Draft genomic sequence of Geomonas sp. Red330.</title>
        <authorList>
            <person name="Itoh H."/>
            <person name="Zhenxing X."/>
            <person name="Ushijima N."/>
            <person name="Masuda Y."/>
            <person name="Shiratori Y."/>
            <person name="Senoo K."/>
        </authorList>
    </citation>
    <scope>NUCLEOTIDE SEQUENCE [LARGE SCALE GENOMIC DNA]</scope>
    <source>
        <strain evidence="2">Red330</strain>
    </source>
</reference>
<accession>A0A6V8MMP4</accession>
<proteinExistence type="predicted"/>
<organism evidence="1 2">
    <name type="scientific">Geomonas silvestris</name>
    <dbReference type="NCBI Taxonomy" id="2740184"/>
    <lineage>
        <taxon>Bacteria</taxon>
        <taxon>Pseudomonadati</taxon>
        <taxon>Thermodesulfobacteriota</taxon>
        <taxon>Desulfuromonadia</taxon>
        <taxon>Geobacterales</taxon>
        <taxon>Geobacteraceae</taxon>
        <taxon>Geomonas</taxon>
    </lineage>
</organism>
<dbReference type="NCBIfam" id="TIGR04258">
    <property type="entry name" value="4helix_suffix"/>
    <property type="match status" value="1"/>
</dbReference>
<dbReference type="InterPro" id="IPR026354">
    <property type="entry name" value="4helix_suffix_dom"/>
</dbReference>
<dbReference type="Gene3D" id="1.20.1440.60">
    <property type="entry name" value="23S rRNA-intervening sequence"/>
    <property type="match status" value="1"/>
</dbReference>
<dbReference type="InterPro" id="IPR012657">
    <property type="entry name" value="23S_rRNA-intervening_sequence"/>
</dbReference>
<dbReference type="NCBIfam" id="TIGR02436">
    <property type="entry name" value="four helix bundle protein"/>
    <property type="match status" value="1"/>
</dbReference>
<keyword evidence="2" id="KW-1185">Reference proteome</keyword>
<name>A0A6V8MMP4_9BACT</name>
<evidence type="ECO:0008006" key="3">
    <source>
        <dbReference type="Google" id="ProtNLM"/>
    </source>
</evidence>
<evidence type="ECO:0000313" key="2">
    <source>
        <dbReference type="Proteomes" id="UP000556026"/>
    </source>
</evidence>
<comment type="caution">
    <text evidence="1">The sequence shown here is derived from an EMBL/GenBank/DDBJ whole genome shotgun (WGS) entry which is preliminary data.</text>
</comment>
<evidence type="ECO:0000313" key="1">
    <source>
        <dbReference type="EMBL" id="GFO61288.1"/>
    </source>
</evidence>
<protein>
    <recommendedName>
        <fullName evidence="3">Four helix bundle protein</fullName>
    </recommendedName>
</protein>
<dbReference type="Proteomes" id="UP000556026">
    <property type="component" value="Unassembled WGS sequence"/>
</dbReference>
<sequence>MSTGFIPKHGGYQQLLSYQKAQIVYDATVYFCNRFIDRRSRTHDQMVQAARSGKQNIVEGSMASGTSKETEIKLTNVARASLEELLEDYRDFLRTHDLTEWSKDHPCAMRLRKLNRIPSAGYDTFRKGIEHPDPTISANVIIGLIRVTNYLLDRQLAQLETTFLTEGGLRERMTRARLQARRSSPD</sequence>
<dbReference type="AlphaFoldDB" id="A0A6V8MMP4"/>
<dbReference type="InterPro" id="IPR036583">
    <property type="entry name" value="23S_rRNA_IVS_sf"/>
</dbReference>
<gene>
    <name evidence="1" type="ORF">GMST_36130</name>
</gene>
<dbReference type="EMBL" id="BLXX01000013">
    <property type="protein sequence ID" value="GFO61288.1"/>
    <property type="molecule type" value="Genomic_DNA"/>
</dbReference>
<dbReference type="RefSeq" id="WP_183356084.1">
    <property type="nucleotide sequence ID" value="NZ_BLXX01000013.1"/>
</dbReference>
<dbReference type="SUPFAM" id="SSF158446">
    <property type="entry name" value="IVS-encoded protein-like"/>
    <property type="match status" value="1"/>
</dbReference>